<keyword evidence="2" id="KW-1185">Reference proteome</keyword>
<organism evidence="1 2">
    <name type="scientific">Danaus chrysippus</name>
    <name type="common">African queen</name>
    <dbReference type="NCBI Taxonomy" id="151541"/>
    <lineage>
        <taxon>Eukaryota</taxon>
        <taxon>Metazoa</taxon>
        <taxon>Ecdysozoa</taxon>
        <taxon>Arthropoda</taxon>
        <taxon>Hexapoda</taxon>
        <taxon>Insecta</taxon>
        <taxon>Pterygota</taxon>
        <taxon>Neoptera</taxon>
        <taxon>Endopterygota</taxon>
        <taxon>Lepidoptera</taxon>
        <taxon>Glossata</taxon>
        <taxon>Ditrysia</taxon>
        <taxon>Papilionoidea</taxon>
        <taxon>Nymphalidae</taxon>
        <taxon>Danainae</taxon>
        <taxon>Danaini</taxon>
        <taxon>Danaina</taxon>
        <taxon>Danaus</taxon>
        <taxon>Anosia</taxon>
    </lineage>
</organism>
<proteinExistence type="predicted"/>
<gene>
    <name evidence="1" type="ORF">DCHRY22_LOCUS6093</name>
</gene>
<dbReference type="Proteomes" id="UP000789524">
    <property type="component" value="Unassembled WGS sequence"/>
</dbReference>
<evidence type="ECO:0000313" key="2">
    <source>
        <dbReference type="Proteomes" id="UP000789524"/>
    </source>
</evidence>
<reference evidence="1" key="1">
    <citation type="submission" date="2021-09" db="EMBL/GenBank/DDBJ databases">
        <authorList>
            <person name="Martin H S."/>
        </authorList>
    </citation>
    <scope>NUCLEOTIDE SEQUENCE</scope>
</reference>
<dbReference type="SUPFAM" id="SSF54403">
    <property type="entry name" value="Cystatin/monellin"/>
    <property type="match status" value="1"/>
</dbReference>
<dbReference type="OrthoDB" id="6357437at2759"/>
<evidence type="ECO:0000313" key="1">
    <source>
        <dbReference type="EMBL" id="CAG9565199.1"/>
    </source>
</evidence>
<comment type="caution">
    <text evidence="1">The sequence shown here is derived from an EMBL/GenBank/DDBJ whole genome shotgun (WGS) entry which is preliminary data.</text>
</comment>
<accession>A0A8J2VS45</accession>
<dbReference type="EMBL" id="CAKASE010000053">
    <property type="protein sequence ID" value="CAG9565199.1"/>
    <property type="molecule type" value="Genomic_DNA"/>
</dbReference>
<dbReference type="InterPro" id="IPR046350">
    <property type="entry name" value="Cystatin_sf"/>
</dbReference>
<sequence length="98" mass="11155">MAQLVGQEVVKDPHDPKYYALAAESLEQYQEQTGHRNLAVLEVRRATEQLVAGLITRLIFDAQSLDQNYLLLCNSKIFEPLDSSPKEITVNCERPLLR</sequence>
<dbReference type="Gene3D" id="3.10.450.10">
    <property type="match status" value="1"/>
</dbReference>
<dbReference type="AlphaFoldDB" id="A0A8J2VS45"/>
<protein>
    <submittedName>
        <fullName evidence="1">(African queen) hypothetical protein</fullName>
    </submittedName>
</protein>
<name>A0A8J2VS45_9NEOP</name>